<dbReference type="STRING" id="1122133.SAMN02745157_0036"/>
<evidence type="ECO:0000313" key="4">
    <source>
        <dbReference type="Proteomes" id="UP000184485"/>
    </source>
</evidence>
<dbReference type="AlphaFoldDB" id="A0A1M5NXA5"/>
<dbReference type="InterPro" id="IPR013538">
    <property type="entry name" value="ASHA1/2-like_C"/>
</dbReference>
<dbReference type="Gene3D" id="3.30.530.20">
    <property type="match status" value="1"/>
</dbReference>
<dbReference type="SUPFAM" id="SSF55961">
    <property type="entry name" value="Bet v1-like"/>
    <property type="match status" value="1"/>
</dbReference>
<organism evidence="3 4">
    <name type="scientific">Kaistia soli DSM 19436</name>
    <dbReference type="NCBI Taxonomy" id="1122133"/>
    <lineage>
        <taxon>Bacteria</taxon>
        <taxon>Pseudomonadati</taxon>
        <taxon>Pseudomonadota</taxon>
        <taxon>Alphaproteobacteria</taxon>
        <taxon>Hyphomicrobiales</taxon>
        <taxon>Kaistiaceae</taxon>
        <taxon>Kaistia</taxon>
    </lineage>
</organism>
<name>A0A1M5NXA5_9HYPH</name>
<dbReference type="RefSeq" id="WP_073058547.1">
    <property type="nucleotide sequence ID" value="NZ_FQUP01000010.1"/>
</dbReference>
<dbReference type="InterPro" id="IPR023393">
    <property type="entry name" value="START-like_dom_sf"/>
</dbReference>
<evidence type="ECO:0000259" key="2">
    <source>
        <dbReference type="Pfam" id="PF08327"/>
    </source>
</evidence>
<reference evidence="3 4" key="1">
    <citation type="submission" date="2016-11" db="EMBL/GenBank/DDBJ databases">
        <authorList>
            <person name="Jaros S."/>
            <person name="Januszkiewicz K."/>
            <person name="Wedrychowicz H."/>
        </authorList>
    </citation>
    <scope>NUCLEOTIDE SEQUENCE [LARGE SCALE GENOMIC DNA]</scope>
    <source>
        <strain evidence="3 4">DSM 19436</strain>
    </source>
</reference>
<comment type="similarity">
    <text evidence="1">Belongs to the AHA1 family.</text>
</comment>
<dbReference type="EMBL" id="FQUP01000010">
    <property type="protein sequence ID" value="SHG94196.1"/>
    <property type="molecule type" value="Genomic_DNA"/>
</dbReference>
<dbReference type="OrthoDB" id="9803476at2"/>
<dbReference type="Proteomes" id="UP000184485">
    <property type="component" value="Unassembled WGS sequence"/>
</dbReference>
<protein>
    <submittedName>
        <fullName evidence="3">Uncharacterized conserved protein YndB, AHSA1/START domain</fullName>
    </submittedName>
</protein>
<keyword evidence="4" id="KW-1185">Reference proteome</keyword>
<evidence type="ECO:0000256" key="1">
    <source>
        <dbReference type="ARBA" id="ARBA00006817"/>
    </source>
</evidence>
<proteinExistence type="inferred from homology"/>
<sequence length="159" mass="18078">MGVAVDHRTFVIERELPGSVGHAFRFWSDHQLKRRWTSCHPDWHVIEDRLDFRVDGGERLLWRMPDGTEQAMLAHYLEILPFVRIVYAYTMRTNGSSISSSLVTVEFGARGPSTIMTFTEQAVFGRARDGDIRETGTGSGFDRLRDIMSAEQAQSDAVK</sequence>
<evidence type="ECO:0000313" key="3">
    <source>
        <dbReference type="EMBL" id="SHG94196.1"/>
    </source>
</evidence>
<gene>
    <name evidence="3" type="ORF">SAMN02745157_0036</name>
</gene>
<accession>A0A1M5NXA5</accession>
<dbReference type="Pfam" id="PF08327">
    <property type="entry name" value="AHSA1"/>
    <property type="match status" value="1"/>
</dbReference>
<feature type="domain" description="Activator of Hsp90 ATPase homologue 1/2-like C-terminal" evidence="2">
    <location>
        <begin position="23"/>
        <end position="147"/>
    </location>
</feature>